<protein>
    <submittedName>
        <fullName evidence="1">Uncharacterized protein</fullName>
    </submittedName>
</protein>
<proteinExistence type="predicted"/>
<evidence type="ECO:0000313" key="2">
    <source>
        <dbReference type="Proteomes" id="UP001610432"/>
    </source>
</evidence>
<evidence type="ECO:0000313" key="1">
    <source>
        <dbReference type="EMBL" id="KAL2867761.1"/>
    </source>
</evidence>
<dbReference type="RefSeq" id="XP_070886740.1">
    <property type="nucleotide sequence ID" value="XM_071028991.1"/>
</dbReference>
<dbReference type="GeneID" id="98144063"/>
<organism evidence="1 2">
    <name type="scientific">Aspergillus lucknowensis</name>
    <dbReference type="NCBI Taxonomy" id="176173"/>
    <lineage>
        <taxon>Eukaryota</taxon>
        <taxon>Fungi</taxon>
        <taxon>Dikarya</taxon>
        <taxon>Ascomycota</taxon>
        <taxon>Pezizomycotina</taxon>
        <taxon>Eurotiomycetes</taxon>
        <taxon>Eurotiomycetidae</taxon>
        <taxon>Eurotiales</taxon>
        <taxon>Aspergillaceae</taxon>
        <taxon>Aspergillus</taxon>
        <taxon>Aspergillus subgen. Nidulantes</taxon>
    </lineage>
</organism>
<gene>
    <name evidence="1" type="ORF">BJX67DRAFT_352208</name>
</gene>
<name>A0ABR4LTE9_9EURO</name>
<accession>A0ABR4LTE9</accession>
<reference evidence="1 2" key="1">
    <citation type="submission" date="2024-07" db="EMBL/GenBank/DDBJ databases">
        <title>Section-level genome sequencing and comparative genomics of Aspergillus sections Usti and Cavernicolus.</title>
        <authorList>
            <consortium name="Lawrence Berkeley National Laboratory"/>
            <person name="Nybo J.L."/>
            <person name="Vesth T.C."/>
            <person name="Theobald S."/>
            <person name="Frisvad J.C."/>
            <person name="Larsen T.O."/>
            <person name="Kjaerboelling I."/>
            <person name="Rothschild-Mancinelli K."/>
            <person name="Lyhne E.K."/>
            <person name="Kogle M.E."/>
            <person name="Barry K."/>
            <person name="Clum A."/>
            <person name="Na H."/>
            <person name="Ledsgaard L."/>
            <person name="Lin J."/>
            <person name="Lipzen A."/>
            <person name="Kuo A."/>
            <person name="Riley R."/>
            <person name="Mondo S."/>
            <person name="Labutti K."/>
            <person name="Haridas S."/>
            <person name="Pangalinan J."/>
            <person name="Salamov A.A."/>
            <person name="Simmons B.A."/>
            <person name="Magnuson J.K."/>
            <person name="Chen J."/>
            <person name="Drula E."/>
            <person name="Henrissat B."/>
            <person name="Wiebenga A."/>
            <person name="Lubbers R.J."/>
            <person name="Gomes A.C."/>
            <person name="Macurrencykelacurrency M.R."/>
            <person name="Stajich J."/>
            <person name="Grigoriev I.V."/>
            <person name="Mortensen U.H."/>
            <person name="De Vries R.P."/>
            <person name="Baker S.E."/>
            <person name="Andersen M.R."/>
        </authorList>
    </citation>
    <scope>NUCLEOTIDE SEQUENCE [LARGE SCALE GENOMIC DNA]</scope>
    <source>
        <strain evidence="1 2">CBS 449.75</strain>
    </source>
</reference>
<comment type="caution">
    <text evidence="1">The sequence shown here is derived from an EMBL/GenBank/DDBJ whole genome shotgun (WGS) entry which is preliminary data.</text>
</comment>
<dbReference type="EMBL" id="JBFXLQ010000017">
    <property type="protein sequence ID" value="KAL2867761.1"/>
    <property type="molecule type" value="Genomic_DNA"/>
</dbReference>
<keyword evidence="2" id="KW-1185">Reference proteome</keyword>
<dbReference type="Proteomes" id="UP001610432">
    <property type="component" value="Unassembled WGS sequence"/>
</dbReference>
<sequence>MSTEKIRIVVFGLSDAYTTGFIVQYLRGYWEDLNSVYQGCKELPDGKRHVTVDEKPCVVQLEEGSWSYSNPEAFRYMERIQDSDAYIMLYSPRWGNSLEKIEKSLLNLMSSGWGIREPSVEQAQAEAAARAAVTALRGEPEDDDVGLKNPRGFEASLSKGSSTWKRKRRERKAMGEFVRFPRLPVELKIAVLRTCLTSSRPIVGYLPHTAGINFNVLRVCRLFHREGTKIFWAENRFVPWKSICLVADYTYTPLWDVCVSPSEGRALARRLGARFEMSSSKETSDVERVVAAVVRECRARKEASVEYARALDRGEIPAKRNHRIRLLVRTLWWRITHFI</sequence>